<dbReference type="InterPro" id="IPR008271">
    <property type="entry name" value="Ser/Thr_kinase_AS"/>
</dbReference>
<dbReference type="PROSITE" id="PS50005">
    <property type="entry name" value="TPR"/>
    <property type="match status" value="2"/>
</dbReference>
<dbReference type="Pfam" id="PF13181">
    <property type="entry name" value="TPR_8"/>
    <property type="match status" value="1"/>
</dbReference>
<evidence type="ECO:0000256" key="2">
    <source>
        <dbReference type="ARBA" id="ARBA00022741"/>
    </source>
</evidence>
<sequence length="977" mass="108504">MTDDPRVSQLLDELLASNATPEAVCKPYPELLPEIHKRWRRIRRLCADLDTLFPSHDEAPPQTEGINLPQIPGYEVEAVLGHGGMGVVYRARHLALKRTVALKMLAAGHSHPAQRARFKAEAEAVARLQHPNIVQIHEIGDAGGRPFIALEFVEGGSLANRLAGRPLPAHDAARLVGALAEAMHLAHSRNLVHRDLKPGNILLTNFPGTPVGMCQPKVADFGLARQLDTDSGQTFDGLVLGTPSYMAPEQAEGHAYAAGPAADVYALGAILYECLTGRPPFKGVNSRETLILVRTQEPVVPSTVNRKTPRDLETICLKCLHKKPEQRYASARELADDLGRFVRDEPVTARPVGLTERVVKWTRRHRSLAAFLAVGVLLLNVLAGIGVWVFSERSALKRTVTEDFDQVVLAQKERKWDQARTALERAKARLGGEGPPELRRRVDQLERELALVGTLEDILLARQESGLADGRAQRTAARYEAALREAGLFNGPENPALIAARIRGTGLAAPVLAALDDWAHDWAGHDDSRQDWLLEIARLVDDDPASRPIRDTKLWENKAALQEFARSAPLANQSVPFLIFLARKLECHGGDAMAFLKRMQQAHVNSYLANATLATSLLVRDNAAESLRFFQAAAALQPDRAGLRHNLGVALGRLGRWDEAIVELEEARRLVPDSAHYSTDIGRALNNIKRPNEAERHFRGVLESHPTYPPCLTGLAYSLFQQGRHEEAFKFYRQAIVAAPDFADAHRQLKERYMLLGRWEEGRQAWQQWLACNPPIMHVWEGHAQFWLNASPTDHPAWDGYAELCLYLGNEAEYRRARTGLLERFAKTTDPQIAERTGRACLLLPASEDELKQATALVDRASTADTAKYGWAMPYFRFAKALAEYRAGNLGSALALLDGDVLRILGPAPHLLLAMVQHRLGKKDAARESLRKAIAAYDWDVKKATNREAWMYHLLRREAEATVLPKLPVLLTGKDQM</sequence>
<dbReference type="SMART" id="SM00028">
    <property type="entry name" value="TPR"/>
    <property type="match status" value="5"/>
</dbReference>
<dbReference type="GO" id="GO:0005524">
    <property type="term" value="F:ATP binding"/>
    <property type="evidence" value="ECO:0007669"/>
    <property type="project" value="UniProtKB-UniRule"/>
</dbReference>
<dbReference type="InterPro" id="IPR000719">
    <property type="entry name" value="Prot_kinase_dom"/>
</dbReference>
<dbReference type="RefSeq" id="WP_088258069.1">
    <property type="nucleotide sequence ID" value="NZ_NIDE01000014.1"/>
</dbReference>
<organism evidence="9 10">
    <name type="scientific">Fimbriiglobus ruber</name>
    <dbReference type="NCBI Taxonomy" id="1908690"/>
    <lineage>
        <taxon>Bacteria</taxon>
        <taxon>Pseudomonadati</taxon>
        <taxon>Planctomycetota</taxon>
        <taxon>Planctomycetia</taxon>
        <taxon>Gemmatales</taxon>
        <taxon>Gemmataceae</taxon>
        <taxon>Fimbriiglobus</taxon>
    </lineage>
</organism>
<feature type="binding site" evidence="6">
    <location>
        <position position="103"/>
    </location>
    <ligand>
        <name>ATP</name>
        <dbReference type="ChEBI" id="CHEBI:30616"/>
    </ligand>
</feature>
<keyword evidence="5" id="KW-0802">TPR repeat</keyword>
<dbReference type="SUPFAM" id="SSF48452">
    <property type="entry name" value="TPR-like"/>
    <property type="match status" value="1"/>
</dbReference>
<dbReference type="SMART" id="SM00220">
    <property type="entry name" value="S_TKc"/>
    <property type="match status" value="1"/>
</dbReference>
<feature type="repeat" description="TPR" evidence="5">
    <location>
        <begin position="709"/>
        <end position="742"/>
    </location>
</feature>
<keyword evidence="3 9" id="KW-0418">Kinase</keyword>
<dbReference type="Gene3D" id="3.30.200.20">
    <property type="entry name" value="Phosphorylase Kinase, domain 1"/>
    <property type="match status" value="1"/>
</dbReference>
<dbReference type="PANTHER" id="PTHR43289:SF6">
    <property type="entry name" value="SERINE_THREONINE-PROTEIN KINASE NEKL-3"/>
    <property type="match status" value="1"/>
</dbReference>
<keyword evidence="2 6" id="KW-0547">Nucleotide-binding</keyword>
<dbReference type="OrthoDB" id="225358at2"/>
<evidence type="ECO:0000256" key="1">
    <source>
        <dbReference type="ARBA" id="ARBA00022679"/>
    </source>
</evidence>
<keyword evidence="7" id="KW-1133">Transmembrane helix</keyword>
<dbReference type="AlphaFoldDB" id="A0A225DB64"/>
<evidence type="ECO:0000256" key="3">
    <source>
        <dbReference type="ARBA" id="ARBA00022777"/>
    </source>
</evidence>
<evidence type="ECO:0000313" key="9">
    <source>
        <dbReference type="EMBL" id="OWK38223.1"/>
    </source>
</evidence>
<dbReference type="GO" id="GO:0004674">
    <property type="term" value="F:protein serine/threonine kinase activity"/>
    <property type="evidence" value="ECO:0007669"/>
    <property type="project" value="UniProtKB-KW"/>
</dbReference>
<feature type="transmembrane region" description="Helical" evidence="7">
    <location>
        <begin position="368"/>
        <end position="390"/>
    </location>
</feature>
<dbReference type="InterPro" id="IPR017441">
    <property type="entry name" value="Protein_kinase_ATP_BS"/>
</dbReference>
<dbReference type="Gene3D" id="1.10.510.10">
    <property type="entry name" value="Transferase(Phosphotransferase) domain 1"/>
    <property type="match status" value="1"/>
</dbReference>
<dbReference type="PROSITE" id="PS00108">
    <property type="entry name" value="PROTEIN_KINASE_ST"/>
    <property type="match status" value="1"/>
</dbReference>
<feature type="domain" description="Protein kinase" evidence="8">
    <location>
        <begin position="74"/>
        <end position="342"/>
    </location>
</feature>
<accession>A0A225DB64</accession>
<evidence type="ECO:0000256" key="6">
    <source>
        <dbReference type="PROSITE-ProRule" id="PRU10141"/>
    </source>
</evidence>
<dbReference type="Gene3D" id="1.25.40.10">
    <property type="entry name" value="Tetratricopeptide repeat domain"/>
    <property type="match status" value="1"/>
</dbReference>
<dbReference type="CDD" id="cd14014">
    <property type="entry name" value="STKc_PknB_like"/>
    <property type="match status" value="1"/>
</dbReference>
<dbReference type="PROSITE" id="PS50011">
    <property type="entry name" value="PROTEIN_KINASE_DOM"/>
    <property type="match status" value="1"/>
</dbReference>
<name>A0A225DB64_9BACT</name>
<dbReference type="InterPro" id="IPR019734">
    <property type="entry name" value="TPR_rpt"/>
</dbReference>
<keyword evidence="9" id="KW-0723">Serine/threonine-protein kinase</keyword>
<keyword evidence="7" id="KW-0812">Transmembrane</keyword>
<dbReference type="Pfam" id="PF13432">
    <property type="entry name" value="TPR_16"/>
    <property type="match status" value="2"/>
</dbReference>
<keyword evidence="4 6" id="KW-0067">ATP-binding</keyword>
<evidence type="ECO:0000256" key="5">
    <source>
        <dbReference type="PROSITE-ProRule" id="PRU00339"/>
    </source>
</evidence>
<protein>
    <submittedName>
        <fullName evidence="9">Serine/threonine protein kinase PrkC, regulator of stationary phase</fullName>
    </submittedName>
</protein>
<dbReference type="Pfam" id="PF00069">
    <property type="entry name" value="Pkinase"/>
    <property type="match status" value="1"/>
</dbReference>
<keyword evidence="10" id="KW-1185">Reference proteome</keyword>
<dbReference type="Proteomes" id="UP000214646">
    <property type="component" value="Unassembled WGS sequence"/>
</dbReference>
<evidence type="ECO:0000256" key="4">
    <source>
        <dbReference type="ARBA" id="ARBA00022840"/>
    </source>
</evidence>
<keyword evidence="1" id="KW-0808">Transferase</keyword>
<dbReference type="PROSITE" id="PS00107">
    <property type="entry name" value="PROTEIN_KINASE_ATP"/>
    <property type="match status" value="1"/>
</dbReference>
<evidence type="ECO:0000313" key="10">
    <source>
        <dbReference type="Proteomes" id="UP000214646"/>
    </source>
</evidence>
<dbReference type="InterPro" id="IPR011990">
    <property type="entry name" value="TPR-like_helical_dom_sf"/>
</dbReference>
<dbReference type="InterPro" id="IPR011009">
    <property type="entry name" value="Kinase-like_dom_sf"/>
</dbReference>
<proteinExistence type="predicted"/>
<keyword evidence="7" id="KW-0472">Membrane</keyword>
<dbReference type="PANTHER" id="PTHR43289">
    <property type="entry name" value="MITOGEN-ACTIVATED PROTEIN KINASE KINASE KINASE 20-RELATED"/>
    <property type="match status" value="1"/>
</dbReference>
<evidence type="ECO:0000256" key="7">
    <source>
        <dbReference type="SAM" id="Phobius"/>
    </source>
</evidence>
<feature type="repeat" description="TPR" evidence="5">
    <location>
        <begin position="641"/>
        <end position="674"/>
    </location>
</feature>
<evidence type="ECO:0000259" key="8">
    <source>
        <dbReference type="PROSITE" id="PS50011"/>
    </source>
</evidence>
<dbReference type="SUPFAM" id="SSF56112">
    <property type="entry name" value="Protein kinase-like (PK-like)"/>
    <property type="match status" value="1"/>
</dbReference>
<dbReference type="EMBL" id="NIDE01000014">
    <property type="protein sequence ID" value="OWK38223.1"/>
    <property type="molecule type" value="Genomic_DNA"/>
</dbReference>
<comment type="caution">
    <text evidence="9">The sequence shown here is derived from an EMBL/GenBank/DDBJ whole genome shotgun (WGS) entry which is preliminary data.</text>
</comment>
<reference evidence="10" key="1">
    <citation type="submission" date="2017-06" db="EMBL/GenBank/DDBJ databases">
        <title>Genome analysis of Fimbriiglobus ruber SP5, the first member of the order Planctomycetales with confirmed chitinolytic capability.</title>
        <authorList>
            <person name="Ravin N.V."/>
            <person name="Rakitin A.L."/>
            <person name="Ivanova A.A."/>
            <person name="Beletsky A.V."/>
            <person name="Kulichevskaya I.S."/>
            <person name="Mardanov A.V."/>
            <person name="Dedysh S.N."/>
        </authorList>
    </citation>
    <scope>NUCLEOTIDE SEQUENCE [LARGE SCALE GENOMIC DNA]</scope>
    <source>
        <strain evidence="10">SP5</strain>
    </source>
</reference>
<gene>
    <name evidence="9" type="ORF">FRUB_07343</name>
</gene>